<dbReference type="CDD" id="cd04301">
    <property type="entry name" value="NAT_SF"/>
    <property type="match status" value="1"/>
</dbReference>
<dbReference type="SUPFAM" id="SSF48403">
    <property type="entry name" value="Ankyrin repeat"/>
    <property type="match status" value="1"/>
</dbReference>
<sequence>MLLQDEASPRQLEEAAAINHTTLFKQEAITLGGSIVSAGELIWTSGSAHSPSMIPFPRLQPDQAGKQLDELITFYLRHPPKGAGCWSLDPPQPADLGVLLLARGFQPGWRPRWMGLDLLRVQTHHPTPKELSIVIDNTLSLDGIKDLPYAQVIVPSPQNAELPGQWTRFIARWKGKVVAHSVVFLSTGPHGAAGIYHVGVVPRARHIGIGKAVTLAACHYARERGYRYAVLNSTDAGRRTYEQLGFVTVGEGQTWWLITDRLLAHPPSPQEVIVAEAVGRGDSEALKRLRPLVSPAGLNRPLANGMTLMQLAVHCQQPAAGEWLVSCGAGFTVLDAWDMNWKDRARQLLAKDPASVNHLYGEWDKTLLHFAAERNDEELARMALSAAPDLHLKDKAYRGTALSWAQYFGRRAIVEMIETHRR</sequence>
<evidence type="ECO:0000313" key="4">
    <source>
        <dbReference type="Proteomes" id="UP000607559"/>
    </source>
</evidence>
<evidence type="ECO:0000259" key="2">
    <source>
        <dbReference type="PROSITE" id="PS51186"/>
    </source>
</evidence>
<dbReference type="PROSITE" id="PS50088">
    <property type="entry name" value="ANK_REPEAT"/>
    <property type="match status" value="1"/>
</dbReference>
<dbReference type="InterPro" id="IPR000182">
    <property type="entry name" value="GNAT_dom"/>
</dbReference>
<dbReference type="InterPro" id="IPR036770">
    <property type="entry name" value="Ankyrin_rpt-contain_sf"/>
</dbReference>
<dbReference type="GO" id="GO:0016747">
    <property type="term" value="F:acyltransferase activity, transferring groups other than amino-acyl groups"/>
    <property type="evidence" value="ECO:0007669"/>
    <property type="project" value="InterPro"/>
</dbReference>
<keyword evidence="1" id="KW-0040">ANK repeat</keyword>
<dbReference type="Gene3D" id="3.40.630.30">
    <property type="match status" value="1"/>
</dbReference>
<dbReference type="Pfam" id="PF00583">
    <property type="entry name" value="Acetyltransf_1"/>
    <property type="match status" value="1"/>
</dbReference>
<dbReference type="PROSITE" id="PS51186">
    <property type="entry name" value="GNAT"/>
    <property type="match status" value="1"/>
</dbReference>
<dbReference type="Gene3D" id="1.25.40.20">
    <property type="entry name" value="Ankyrin repeat-containing domain"/>
    <property type="match status" value="1"/>
</dbReference>
<reference evidence="3" key="2">
    <citation type="submission" date="2020-09" db="EMBL/GenBank/DDBJ databases">
        <authorList>
            <person name="Sun Q."/>
            <person name="Zhou Y."/>
        </authorList>
    </citation>
    <scope>NUCLEOTIDE SEQUENCE</scope>
    <source>
        <strain evidence="3">CGMCC 1.15448</strain>
    </source>
</reference>
<feature type="repeat" description="ANK" evidence="1">
    <location>
        <begin position="363"/>
        <end position="395"/>
    </location>
</feature>
<keyword evidence="4" id="KW-1185">Reference proteome</keyword>
<reference evidence="3" key="1">
    <citation type="journal article" date="2014" name="Int. J. Syst. Evol. Microbiol.">
        <title>Complete genome sequence of Corynebacterium casei LMG S-19264T (=DSM 44701T), isolated from a smear-ripened cheese.</title>
        <authorList>
            <consortium name="US DOE Joint Genome Institute (JGI-PGF)"/>
            <person name="Walter F."/>
            <person name="Albersmeier A."/>
            <person name="Kalinowski J."/>
            <person name="Ruckert C."/>
        </authorList>
    </citation>
    <scope>NUCLEOTIDE SEQUENCE</scope>
    <source>
        <strain evidence="3">CGMCC 1.15448</strain>
    </source>
</reference>
<organism evidence="3 4">
    <name type="scientific">Puia dinghuensis</name>
    <dbReference type="NCBI Taxonomy" id="1792502"/>
    <lineage>
        <taxon>Bacteria</taxon>
        <taxon>Pseudomonadati</taxon>
        <taxon>Bacteroidota</taxon>
        <taxon>Chitinophagia</taxon>
        <taxon>Chitinophagales</taxon>
        <taxon>Chitinophagaceae</taxon>
        <taxon>Puia</taxon>
    </lineage>
</organism>
<dbReference type="SUPFAM" id="SSF55729">
    <property type="entry name" value="Acyl-CoA N-acyltransferases (Nat)"/>
    <property type="match status" value="1"/>
</dbReference>
<evidence type="ECO:0000256" key="1">
    <source>
        <dbReference type="PROSITE-ProRule" id="PRU00023"/>
    </source>
</evidence>
<gene>
    <name evidence="3" type="ORF">GCM10011511_07290</name>
</gene>
<comment type="caution">
    <text evidence="3">The sequence shown here is derived from an EMBL/GenBank/DDBJ whole genome shotgun (WGS) entry which is preliminary data.</text>
</comment>
<protein>
    <recommendedName>
        <fullName evidence="2">N-acetyltransferase domain-containing protein</fullName>
    </recommendedName>
</protein>
<name>A0A8J2U8Q4_9BACT</name>
<evidence type="ECO:0000313" key="3">
    <source>
        <dbReference type="EMBL" id="GGA86772.1"/>
    </source>
</evidence>
<dbReference type="EMBL" id="BMJC01000001">
    <property type="protein sequence ID" value="GGA86772.1"/>
    <property type="molecule type" value="Genomic_DNA"/>
</dbReference>
<accession>A0A8J2U8Q4</accession>
<proteinExistence type="predicted"/>
<dbReference type="InterPro" id="IPR016181">
    <property type="entry name" value="Acyl_CoA_acyltransferase"/>
</dbReference>
<feature type="domain" description="N-acetyltransferase" evidence="2">
    <location>
        <begin position="131"/>
        <end position="268"/>
    </location>
</feature>
<dbReference type="PANTHER" id="PTHR43328:SF1">
    <property type="entry name" value="N-ACETYLTRANSFERASE DOMAIN-CONTAINING PROTEIN"/>
    <property type="match status" value="1"/>
</dbReference>
<dbReference type="AlphaFoldDB" id="A0A8J2U8Q4"/>
<dbReference type="InterPro" id="IPR002110">
    <property type="entry name" value="Ankyrin_rpt"/>
</dbReference>
<dbReference type="PANTHER" id="PTHR43328">
    <property type="entry name" value="ACETYLTRANSFERASE-RELATED"/>
    <property type="match status" value="1"/>
</dbReference>
<dbReference type="Proteomes" id="UP000607559">
    <property type="component" value="Unassembled WGS sequence"/>
</dbReference>